<evidence type="ECO:0000313" key="10">
    <source>
        <dbReference type="EMBL" id="QUV93086.1"/>
    </source>
</evidence>
<dbReference type="EMBL" id="CP072642">
    <property type="protein sequence ID" value="QUV93086.1"/>
    <property type="molecule type" value="Genomic_DNA"/>
</dbReference>
<dbReference type="GO" id="GO:0051301">
    <property type="term" value="P:cell division"/>
    <property type="evidence" value="ECO:0007669"/>
    <property type="project" value="UniProtKB-KW"/>
</dbReference>
<sequence>MANPREAGTQPVEVRIYGQVYNIRGDGNSAYISELAAYVDRKMQEVMSSTNTVDSLRVAILSALNIADELFQANRRIEQLDAMVGERSHDYANLIDSVLRKEKSPTPETKAQ</sequence>
<evidence type="ECO:0000256" key="2">
    <source>
        <dbReference type="ARBA" id="ARBA00015195"/>
    </source>
</evidence>
<dbReference type="Pfam" id="PF05164">
    <property type="entry name" value="ZapA"/>
    <property type="match status" value="1"/>
</dbReference>
<dbReference type="PANTHER" id="PTHR34981">
    <property type="entry name" value="CELL DIVISION PROTEIN ZAPA"/>
    <property type="match status" value="1"/>
</dbReference>
<dbReference type="InterPro" id="IPR053712">
    <property type="entry name" value="Bac_CellDiv_Activator"/>
</dbReference>
<evidence type="ECO:0000256" key="1">
    <source>
        <dbReference type="ARBA" id="ARBA00004496"/>
    </source>
</evidence>
<gene>
    <name evidence="10" type="ORF">J8C05_06775</name>
</gene>
<evidence type="ECO:0000256" key="4">
    <source>
        <dbReference type="ARBA" id="ARBA00022618"/>
    </source>
</evidence>
<dbReference type="SUPFAM" id="SSF102829">
    <property type="entry name" value="Cell division protein ZapA-like"/>
    <property type="match status" value="1"/>
</dbReference>
<evidence type="ECO:0000256" key="3">
    <source>
        <dbReference type="ARBA" id="ARBA00022490"/>
    </source>
</evidence>
<dbReference type="Proteomes" id="UP000677668">
    <property type="component" value="Chromosome 1"/>
</dbReference>
<dbReference type="RefSeq" id="WP_211421498.1">
    <property type="nucleotide sequence ID" value="NZ_CP072642.1"/>
</dbReference>
<evidence type="ECO:0000313" key="11">
    <source>
        <dbReference type="Proteomes" id="UP000677668"/>
    </source>
</evidence>
<accession>A0ABX8B0H9</accession>
<dbReference type="InterPro" id="IPR007838">
    <property type="entry name" value="Cell_div_ZapA-like"/>
</dbReference>
<dbReference type="PANTHER" id="PTHR34981:SF1">
    <property type="entry name" value="CELL DIVISION PROTEIN ZAPA"/>
    <property type="match status" value="1"/>
</dbReference>
<keyword evidence="3" id="KW-0963">Cytoplasm</keyword>
<name>A0ABX8B0H9_9BACT</name>
<dbReference type="Gene3D" id="6.10.250.790">
    <property type="match status" value="1"/>
</dbReference>
<comment type="subunit">
    <text evidence="8">Homodimer. Interacts with FtsZ.</text>
</comment>
<keyword evidence="11" id="KW-1185">Reference proteome</keyword>
<evidence type="ECO:0000256" key="9">
    <source>
        <dbReference type="ARBA" id="ARBA00033158"/>
    </source>
</evidence>
<keyword evidence="4 10" id="KW-0132">Cell division</keyword>
<reference evidence="10 11" key="1">
    <citation type="submission" date="2021-03" db="EMBL/GenBank/DDBJ databases">
        <title>Genomic and phenotypic characterization of Chloracidobacterium isolates provides evidence for multiple species.</title>
        <authorList>
            <person name="Saini M.K."/>
            <person name="Costas A.M.G."/>
            <person name="Tank M."/>
            <person name="Bryant D.A."/>
        </authorList>
    </citation>
    <scope>NUCLEOTIDE SEQUENCE [LARGE SCALE GENOMIC DNA]</scope>
    <source>
        <strain evidence="10 11">N</strain>
    </source>
</reference>
<comment type="subcellular location">
    <subcellularLocation>
        <location evidence="1">Cytoplasm</location>
    </subcellularLocation>
</comment>
<evidence type="ECO:0000256" key="6">
    <source>
        <dbReference type="ARBA" id="ARBA00023306"/>
    </source>
</evidence>
<proteinExistence type="predicted"/>
<evidence type="ECO:0000256" key="8">
    <source>
        <dbReference type="ARBA" id="ARBA00026068"/>
    </source>
</evidence>
<keyword evidence="5" id="KW-0717">Septation</keyword>
<protein>
    <recommendedName>
        <fullName evidence="2">Cell division protein ZapA</fullName>
    </recommendedName>
    <alternativeName>
        <fullName evidence="9">Z ring-associated protein ZapA</fullName>
    </alternativeName>
</protein>
<organism evidence="10 11">
    <name type="scientific">Chloracidobacterium sp. N</name>
    <dbReference type="NCBI Taxonomy" id="2821540"/>
    <lineage>
        <taxon>Bacteria</taxon>
        <taxon>Pseudomonadati</taxon>
        <taxon>Acidobacteriota</taxon>
        <taxon>Terriglobia</taxon>
        <taxon>Terriglobales</taxon>
        <taxon>Acidobacteriaceae</taxon>
        <taxon>Chloracidobacterium</taxon>
        <taxon>Chloracidobacterium aggregatum</taxon>
    </lineage>
</organism>
<dbReference type="InterPro" id="IPR036192">
    <property type="entry name" value="Cell_div_ZapA-like_sf"/>
</dbReference>
<comment type="function">
    <text evidence="7">Activator of cell division through the inhibition of FtsZ GTPase activity, therefore promoting FtsZ assembly into bundles of protofilaments necessary for the formation of the division Z ring. It is recruited early at mid-cell but it is not essential for cell division.</text>
</comment>
<evidence type="ECO:0000256" key="7">
    <source>
        <dbReference type="ARBA" id="ARBA00024910"/>
    </source>
</evidence>
<evidence type="ECO:0000256" key="5">
    <source>
        <dbReference type="ARBA" id="ARBA00023210"/>
    </source>
</evidence>
<keyword evidence="6" id="KW-0131">Cell cycle</keyword>